<dbReference type="FunFam" id="3.40.50.300:FF:000179">
    <property type="entry name" value="ABC transporter G family member 34"/>
    <property type="match status" value="1"/>
</dbReference>
<evidence type="ECO:0000256" key="6">
    <source>
        <dbReference type="ARBA" id="ARBA00022741"/>
    </source>
</evidence>
<evidence type="ECO:0000256" key="7">
    <source>
        <dbReference type="ARBA" id="ARBA00022840"/>
    </source>
</evidence>
<comment type="caution">
    <text evidence="12">The sequence shown here is derived from an EMBL/GenBank/DDBJ whole genome shotgun (WGS) entry which is preliminary data.</text>
</comment>
<feature type="transmembrane region" description="Helical" evidence="10">
    <location>
        <begin position="549"/>
        <end position="577"/>
    </location>
</feature>
<dbReference type="GO" id="GO:0005524">
    <property type="term" value="F:ATP binding"/>
    <property type="evidence" value="ECO:0007669"/>
    <property type="project" value="UniProtKB-KW"/>
</dbReference>
<dbReference type="GO" id="GO:0016887">
    <property type="term" value="F:ATP hydrolysis activity"/>
    <property type="evidence" value="ECO:0007669"/>
    <property type="project" value="InterPro"/>
</dbReference>
<evidence type="ECO:0000256" key="8">
    <source>
        <dbReference type="ARBA" id="ARBA00022989"/>
    </source>
</evidence>
<keyword evidence="5" id="KW-0677">Repeat</keyword>
<name>I0Z5Y4_COCSC</name>
<protein>
    <submittedName>
        <fullName evidence="12">ATP-binding cassette transporter</fullName>
    </submittedName>
</protein>
<keyword evidence="8 10" id="KW-1133">Transmembrane helix</keyword>
<evidence type="ECO:0000256" key="3">
    <source>
        <dbReference type="ARBA" id="ARBA00022448"/>
    </source>
</evidence>
<evidence type="ECO:0000259" key="11">
    <source>
        <dbReference type="PROSITE" id="PS50893"/>
    </source>
</evidence>
<feature type="transmembrane region" description="Helical" evidence="10">
    <location>
        <begin position="597"/>
        <end position="622"/>
    </location>
</feature>
<feature type="domain" description="ABC transporter" evidence="11">
    <location>
        <begin position="822"/>
        <end position="1063"/>
    </location>
</feature>
<evidence type="ECO:0000256" key="10">
    <source>
        <dbReference type="SAM" id="Phobius"/>
    </source>
</evidence>
<evidence type="ECO:0000313" key="12">
    <source>
        <dbReference type="EMBL" id="EIE26053.1"/>
    </source>
</evidence>
<dbReference type="Proteomes" id="UP000007264">
    <property type="component" value="Unassembled WGS sequence"/>
</dbReference>
<dbReference type="GO" id="GO:0140359">
    <property type="term" value="F:ABC-type transporter activity"/>
    <property type="evidence" value="ECO:0007669"/>
    <property type="project" value="InterPro"/>
</dbReference>
<dbReference type="CDD" id="cd03232">
    <property type="entry name" value="ABCG_PDR_domain2"/>
    <property type="match status" value="1"/>
</dbReference>
<feature type="transmembrane region" description="Helical" evidence="10">
    <location>
        <begin position="1270"/>
        <end position="1294"/>
    </location>
</feature>
<dbReference type="InterPro" id="IPR043926">
    <property type="entry name" value="ABCG_dom"/>
</dbReference>
<evidence type="ECO:0000256" key="2">
    <source>
        <dbReference type="ARBA" id="ARBA00006012"/>
    </source>
</evidence>
<feature type="transmembrane region" description="Helical" evidence="10">
    <location>
        <begin position="1300"/>
        <end position="1322"/>
    </location>
</feature>
<dbReference type="KEGG" id="csl:COCSUDRAFT_52664"/>
<comment type="subcellular location">
    <subcellularLocation>
        <location evidence="1">Membrane</location>
        <topology evidence="1">Multi-pass membrane protein</topology>
    </subcellularLocation>
</comment>
<dbReference type="PANTHER" id="PTHR19241">
    <property type="entry name" value="ATP-BINDING CASSETTE TRANSPORTER"/>
    <property type="match status" value="1"/>
</dbReference>
<proteinExistence type="inferred from homology"/>
<keyword evidence="7 12" id="KW-0067">ATP-binding</keyword>
<evidence type="ECO:0000256" key="1">
    <source>
        <dbReference type="ARBA" id="ARBA00004141"/>
    </source>
</evidence>
<keyword evidence="13" id="KW-1185">Reference proteome</keyword>
<dbReference type="GeneID" id="17044057"/>
<feature type="transmembrane region" description="Helical" evidence="10">
    <location>
        <begin position="740"/>
        <end position="764"/>
    </location>
</feature>
<dbReference type="SUPFAM" id="SSF52540">
    <property type="entry name" value="P-loop containing nucleoside triphosphate hydrolases"/>
    <property type="match status" value="2"/>
</dbReference>
<dbReference type="InterPro" id="IPR034003">
    <property type="entry name" value="ABCG_PDR_2"/>
</dbReference>
<dbReference type="Pfam" id="PF19055">
    <property type="entry name" value="ABC2_membrane_7"/>
    <property type="match status" value="1"/>
</dbReference>
<dbReference type="EMBL" id="AGSI01000003">
    <property type="protein sequence ID" value="EIE26053.1"/>
    <property type="molecule type" value="Genomic_DNA"/>
</dbReference>
<dbReference type="PROSITE" id="PS50893">
    <property type="entry name" value="ABC_TRANSPORTER_2"/>
    <property type="match status" value="2"/>
</dbReference>
<evidence type="ECO:0000313" key="13">
    <source>
        <dbReference type="Proteomes" id="UP000007264"/>
    </source>
</evidence>
<feature type="transmembrane region" description="Helical" evidence="10">
    <location>
        <begin position="513"/>
        <end position="534"/>
    </location>
</feature>
<feature type="transmembrane region" description="Helical" evidence="10">
    <location>
        <begin position="1157"/>
        <end position="1175"/>
    </location>
</feature>
<comment type="similarity">
    <text evidence="2">Belongs to the ABC transporter superfamily. ABCG family. PDR (TC 3.A.1.205) subfamily.</text>
</comment>
<dbReference type="SMART" id="SM00382">
    <property type="entry name" value="AAA"/>
    <property type="match status" value="2"/>
</dbReference>
<reference evidence="12 13" key="1">
    <citation type="journal article" date="2012" name="Genome Biol.">
        <title>The genome of the polar eukaryotic microalga coccomyxa subellipsoidea reveals traits of cold adaptation.</title>
        <authorList>
            <person name="Blanc G."/>
            <person name="Agarkova I."/>
            <person name="Grimwood J."/>
            <person name="Kuo A."/>
            <person name="Brueggeman A."/>
            <person name="Dunigan D."/>
            <person name="Gurnon J."/>
            <person name="Ladunga I."/>
            <person name="Lindquist E."/>
            <person name="Lucas S."/>
            <person name="Pangilinan J."/>
            <person name="Proschold T."/>
            <person name="Salamov A."/>
            <person name="Schmutz J."/>
            <person name="Weeks D."/>
            <person name="Yamada T."/>
            <person name="Claverie J.M."/>
            <person name="Grigoriev I."/>
            <person name="Van Etten J."/>
            <person name="Lomsadze A."/>
            <person name="Borodovsky M."/>
        </authorList>
    </citation>
    <scope>NUCLEOTIDE SEQUENCE [LARGE SCALE GENOMIC DNA]</scope>
    <source>
        <strain evidence="12 13">C-169</strain>
    </source>
</reference>
<feature type="transmembrane region" description="Helical" evidence="10">
    <location>
        <begin position="655"/>
        <end position="678"/>
    </location>
</feature>
<dbReference type="Gene3D" id="3.40.50.300">
    <property type="entry name" value="P-loop containing nucleotide triphosphate hydrolases"/>
    <property type="match status" value="2"/>
</dbReference>
<keyword evidence="9 10" id="KW-0472">Membrane</keyword>
<dbReference type="InterPro" id="IPR013581">
    <property type="entry name" value="PDR_assoc"/>
</dbReference>
<evidence type="ECO:0000256" key="5">
    <source>
        <dbReference type="ARBA" id="ARBA00022737"/>
    </source>
</evidence>
<dbReference type="InterPro" id="IPR013525">
    <property type="entry name" value="ABC2_TM"/>
</dbReference>
<feature type="transmembrane region" description="Helical" evidence="10">
    <location>
        <begin position="1195"/>
        <end position="1215"/>
    </location>
</feature>
<organism evidence="12 13">
    <name type="scientific">Coccomyxa subellipsoidea (strain C-169)</name>
    <name type="common">Green microalga</name>
    <dbReference type="NCBI Taxonomy" id="574566"/>
    <lineage>
        <taxon>Eukaryota</taxon>
        <taxon>Viridiplantae</taxon>
        <taxon>Chlorophyta</taxon>
        <taxon>core chlorophytes</taxon>
        <taxon>Trebouxiophyceae</taxon>
        <taxon>Trebouxiophyceae incertae sedis</taxon>
        <taxon>Coccomyxaceae</taxon>
        <taxon>Coccomyxa</taxon>
        <taxon>Coccomyxa subellipsoidea</taxon>
    </lineage>
</organism>
<dbReference type="Pfam" id="PF00005">
    <property type="entry name" value="ABC_tran"/>
    <property type="match status" value="2"/>
</dbReference>
<evidence type="ECO:0000256" key="4">
    <source>
        <dbReference type="ARBA" id="ARBA00022692"/>
    </source>
</evidence>
<sequence>MASESAEDDVVEQRSSISWKRIDPAEEEFPGRLQDNNDLDDFEELMKAARGNLDPAMRSKVAVLPRSESGHDRKVELVPLNSLNFQQRTQILDMALKTKDMDNELFLRKVRSRLDRVGIELPSVEVRFEGLEVDAQAYAAGRELPSIFNAYRNWVEGLLQRLRLMRSTKKNISILKGLTGTIKPGRLTLLLGPPASGKTTLLKALSGKLRKDDLDVRGKVTFNGYGFDECVVGRTSAYVDQVDNHIAELTVRETLDFAARVQGAGFDEIHELRKREKEQGIEPDWEIDSFMRASAARGKRHSIMADYVMRMLGLEVCADTMIGSQLIRGISGGQKKRVTTGEIVVGPCKTLFMDEISTGLDSSTTYQIVRCIRNMVHLRKSTVCMSLLQPQRETYNLFDDVMLLAEGLLVYHGPKEEVVPFFEGLGFRLPPRKGTADFLQEITSRKDQRQYWADPSKTYRFIPPAEMARAFHHSPVGQAAAAEAASPPVHTKEGLFMKACMRREFILMSRHRFVYFFRIAQLALVAFAAATVFLRVRMPTDTLEDGRKFLAFIFFGIYFMNASAWSELSITLGNISVFYKQRSNLFYPVTSFSLPTILLRIPLSAVSAMLWTVMTYFVVGFAPDPGRFFLYFLIHGLVNQTSITIFRATAAIGRAVVLCNVVAFIYIAYSLMLCGFIISYSNIGPWLIWAYWINPLTYAYKAVTISEFSAPRWQKPTPGNPSVPLGTAILQANDLDTRSWWIGAAIGILIGYVIVGNIVLNIALRVLNELQGGKAIVEEPGEEDASVSNHQPALDTAKASTNGQVVQGASHGMVLPFMQVTVSFRDVRYFVPIPEELELLKGITGCFRPGVLTALMGASGAGKTTFLDLLAGRKTVGRIEGDIRVNGFPQEHRTFARVSGYVEQSDIHSPQATVEEALWFSARLRLSKDINNKRMWAFIHEVMELVELMPLRSALVGLPGTSGLSVEQRKRLTIAVELVANPSAVFMDEPTSGLDARAANIVMRVVRNIANGRTIVCTIHQPSIAVFEAFDELLLLKRGGEVIYGGPLGYHSSDMVRYFEAIRGVDPISPSANPATWMLEISTISAEQRLRADLADLYRHSHLAAAIEDMVEELSQPKPGTQPLAFDSEHAQPLLNQYLIILKKNTIAYWRYPSYNAVRFTFTAIFAVLMGAAFWQAGANRTTELGVLQVAASQYLAALIIGFVNSATVQPVIAIERTVFHREKAAGMYASFPYALAQGDVELPYIVVQTVIWSLITYFMMGFELQAGKFFWYLLFTLLTMLYYTFYGLLAVVLSPNLQISSVASTLFYAIWNLFSGFLITLPQMPGWWSWYLWLCPVFWSCWGLITTQLGNVQEPMTLQNGTVTQVDVYIRDHFAFYYEWRGWVILVLLAFVLAFRVGAIVAVTKLSFVKR</sequence>
<dbReference type="Pfam" id="PF01061">
    <property type="entry name" value="ABC2_membrane"/>
    <property type="match status" value="2"/>
</dbReference>
<dbReference type="Pfam" id="PF08370">
    <property type="entry name" value="PDR_assoc"/>
    <property type="match status" value="1"/>
</dbReference>
<dbReference type="RefSeq" id="XP_005650597.1">
    <property type="nucleotide sequence ID" value="XM_005650540.1"/>
</dbReference>
<feature type="domain" description="ABC transporter" evidence="11">
    <location>
        <begin position="159"/>
        <end position="431"/>
    </location>
</feature>
<dbReference type="InterPro" id="IPR003593">
    <property type="entry name" value="AAA+_ATPase"/>
</dbReference>
<accession>I0Z5Y4</accession>
<dbReference type="OrthoDB" id="66620at2759"/>
<keyword evidence="6" id="KW-0547">Nucleotide-binding</keyword>
<dbReference type="GO" id="GO:0071944">
    <property type="term" value="C:cell periphery"/>
    <property type="evidence" value="ECO:0007669"/>
    <property type="project" value="UniProtKB-ARBA"/>
</dbReference>
<dbReference type="eggNOG" id="KOG0065">
    <property type="taxonomic scope" value="Eukaryota"/>
</dbReference>
<feature type="transmembrane region" description="Helical" evidence="10">
    <location>
        <begin position="1384"/>
        <end position="1404"/>
    </location>
</feature>
<dbReference type="InterPro" id="IPR027417">
    <property type="entry name" value="P-loop_NTPase"/>
</dbReference>
<dbReference type="InterPro" id="IPR003439">
    <property type="entry name" value="ABC_transporter-like_ATP-bd"/>
</dbReference>
<dbReference type="GO" id="GO:0016020">
    <property type="term" value="C:membrane"/>
    <property type="evidence" value="ECO:0007669"/>
    <property type="project" value="UniProtKB-SubCell"/>
</dbReference>
<evidence type="ECO:0000256" key="9">
    <source>
        <dbReference type="ARBA" id="ARBA00023136"/>
    </source>
</evidence>
<keyword evidence="4 10" id="KW-0812">Transmembrane</keyword>
<dbReference type="FunFam" id="3.40.50.300:FF:000059">
    <property type="entry name" value="ABC transporter G family member 40"/>
    <property type="match status" value="1"/>
</dbReference>
<gene>
    <name evidence="12" type="ORF">COCSUDRAFT_52664</name>
</gene>
<keyword evidence="3" id="KW-0813">Transport</keyword>